<evidence type="ECO:0000256" key="5">
    <source>
        <dbReference type="ARBA" id="ARBA00022614"/>
    </source>
</evidence>
<evidence type="ECO:0000256" key="7">
    <source>
        <dbReference type="ARBA" id="ARBA00022737"/>
    </source>
</evidence>
<evidence type="ECO:0000256" key="4">
    <source>
        <dbReference type="ARBA" id="ARBA00022490"/>
    </source>
</evidence>
<dbReference type="PANTHER" id="PTHR23155:SF1152">
    <property type="entry name" value="AAA+ ATPASE DOMAIN-CONTAINING PROTEIN"/>
    <property type="match status" value="1"/>
</dbReference>
<reference evidence="13 14" key="1">
    <citation type="journal article" date="2015" name="Proc. Natl. Acad. Sci. U.S.A.">
        <title>The resurrection genome of Boea hygrometrica: A blueprint for survival of dehydration.</title>
        <authorList>
            <person name="Xiao L."/>
            <person name="Yang G."/>
            <person name="Zhang L."/>
            <person name="Yang X."/>
            <person name="Zhao S."/>
            <person name="Ji Z."/>
            <person name="Zhou Q."/>
            <person name="Hu M."/>
            <person name="Wang Y."/>
            <person name="Chen M."/>
            <person name="Xu Y."/>
            <person name="Jin H."/>
            <person name="Xiao X."/>
            <person name="Hu G."/>
            <person name="Bao F."/>
            <person name="Hu Y."/>
            <person name="Wan P."/>
            <person name="Li L."/>
            <person name="Deng X."/>
            <person name="Kuang T."/>
            <person name="Xiang C."/>
            <person name="Zhu J.K."/>
            <person name="Oliver M.J."/>
            <person name="He Y."/>
        </authorList>
    </citation>
    <scope>NUCLEOTIDE SEQUENCE [LARGE SCALE GENOMIC DNA]</scope>
    <source>
        <strain evidence="14">cv. XS01</strain>
    </source>
</reference>
<dbReference type="InterPro" id="IPR058922">
    <property type="entry name" value="WHD_DRP"/>
</dbReference>
<dbReference type="Gene3D" id="1.20.5.4130">
    <property type="match status" value="2"/>
</dbReference>
<keyword evidence="6" id="KW-0381">Hypersensitive response</keyword>
<feature type="domain" description="NB-ARC" evidence="11">
    <location>
        <begin position="295"/>
        <end position="457"/>
    </location>
</feature>
<dbReference type="InterPro" id="IPR036388">
    <property type="entry name" value="WH-like_DNA-bd_sf"/>
</dbReference>
<evidence type="ECO:0000256" key="6">
    <source>
        <dbReference type="ARBA" id="ARBA00022667"/>
    </source>
</evidence>
<feature type="domain" description="Disease resistance protein winged helix" evidence="12">
    <location>
        <begin position="540"/>
        <end position="609"/>
    </location>
</feature>
<evidence type="ECO:0000313" key="14">
    <source>
        <dbReference type="Proteomes" id="UP000250235"/>
    </source>
</evidence>
<proteinExistence type="inferred from homology"/>
<evidence type="ECO:0000259" key="11">
    <source>
        <dbReference type="Pfam" id="PF00931"/>
    </source>
</evidence>
<dbReference type="InterPro" id="IPR002182">
    <property type="entry name" value="NB-ARC"/>
</dbReference>
<dbReference type="Gene3D" id="3.80.10.10">
    <property type="entry name" value="Ribonuclease Inhibitor"/>
    <property type="match status" value="1"/>
</dbReference>
<evidence type="ECO:0000256" key="9">
    <source>
        <dbReference type="ARBA" id="ARBA00022821"/>
    </source>
</evidence>
<keyword evidence="9" id="KW-0611">Plant defense</keyword>
<evidence type="ECO:0000256" key="2">
    <source>
        <dbReference type="ARBA" id="ARBA00004496"/>
    </source>
</evidence>
<comment type="subcellular location">
    <subcellularLocation>
        <location evidence="2">Cytoplasm</location>
    </subcellularLocation>
</comment>
<keyword evidence="8" id="KW-0547">Nucleotide-binding</keyword>
<dbReference type="Proteomes" id="UP000250235">
    <property type="component" value="Unassembled WGS sequence"/>
</dbReference>
<organism evidence="13 14">
    <name type="scientific">Dorcoceras hygrometricum</name>
    <dbReference type="NCBI Taxonomy" id="472368"/>
    <lineage>
        <taxon>Eukaryota</taxon>
        <taxon>Viridiplantae</taxon>
        <taxon>Streptophyta</taxon>
        <taxon>Embryophyta</taxon>
        <taxon>Tracheophyta</taxon>
        <taxon>Spermatophyta</taxon>
        <taxon>Magnoliopsida</taxon>
        <taxon>eudicotyledons</taxon>
        <taxon>Gunneridae</taxon>
        <taxon>Pentapetalae</taxon>
        <taxon>asterids</taxon>
        <taxon>lamiids</taxon>
        <taxon>Lamiales</taxon>
        <taxon>Gesneriaceae</taxon>
        <taxon>Didymocarpoideae</taxon>
        <taxon>Trichosporeae</taxon>
        <taxon>Loxocarpinae</taxon>
        <taxon>Dorcoceras</taxon>
    </lineage>
</organism>
<dbReference type="InterPro" id="IPR027417">
    <property type="entry name" value="P-loop_NTPase"/>
</dbReference>
<dbReference type="Gene3D" id="1.10.8.430">
    <property type="entry name" value="Helical domain of apoptotic protease-activating factors"/>
    <property type="match status" value="1"/>
</dbReference>
<dbReference type="InterPro" id="IPR032675">
    <property type="entry name" value="LRR_dom_sf"/>
</dbReference>
<dbReference type="Pfam" id="PF00931">
    <property type="entry name" value="NB-ARC"/>
    <property type="match status" value="1"/>
</dbReference>
<dbReference type="SUPFAM" id="SSF52058">
    <property type="entry name" value="L domain-like"/>
    <property type="match status" value="1"/>
</dbReference>
<keyword evidence="14" id="KW-1185">Reference proteome</keyword>
<keyword evidence="7" id="KW-0677">Repeat</keyword>
<evidence type="ECO:0000256" key="1">
    <source>
        <dbReference type="ARBA" id="ARBA00002074"/>
    </source>
</evidence>
<gene>
    <name evidence="13" type="ORF">F511_07843</name>
</gene>
<comment type="similarity">
    <text evidence="3">Belongs to the disease resistance NB-LRR family.</text>
</comment>
<sequence>MAYAALLSVSQSLEQILHSDPYSFPCAKEKVDSFQETIASLIAFLDNCPPICPEMVNNLIARIRDSAYEAEDVFESVVAIHFLQKYETYNHEVFEMLPIRLAKMMEDMEAAKREFKKVKRDDKGVLKQKVQALSGSSMQLASVLKTLMQVLDYDAYFFPSAKEKVVESCEKTIASLVSFLRNFQLIHHKRFHELKSQIMDSTYDAVGVSASLSTETRLPQKGGSDRYERLKMFPQILDRVMEDFESIEREVKKIHLGENRAPGQRILPFVGSSRPASRGKYTTNMVALDGDLEMKLVDELVGGRSNIDIIPIVGMGGIGKTTLARILYNSQVIKDCFDIRGWVTISQTYNVQDIVLGILEDMGLPLDGERNALQQVYQSLYNRRYLIVLDDVWSAEAWNDIQKMFPDNNNGSRIILTSRHSEVAAVVNAFSSYHEMGLLNDDSSWSLLCREIFPQNDCPPELVKIGKKIARQCQGLPLAISAIGGHLRKEEQTEEYWRYVSERVSSVLKTTDDASLEILTLSYNHLPYHLKACFLYFGCFPEDAAIDVSRVVKLWIAEGFVNPHRSNSMEEVAEEYLRDVIERNLIFVHKYDSFGKPKICGIHDLFRDICIRESKRERFLCVLNRNNITFDISEINSQRRLMLGPNMIDGKECNIDSFSAIRALICHVKDNSPNIKLPSGMLKVLIVKMTSTKFPGDILELVNLKYLELGCVLRIPSSISRLRNLQTIVAEVVCLHSMPSEIWEMSQLRHILVSGFHLPDIPDVHDCQGANMYLLKNLLTLSEIINFGSRKDVFTRIPKLKNLKIACHSDFGLSFHSLCDLESLGCKFRFAINANIFANLAFPLSLKKLVLTGCRIPWERMTIIGALPNLEVLKLKKGAIEGKFWETNDEEFKQLKFLLVHHSQLVTWKTETDHFPSLRHLILRKCSILEAIPSEIGDIPTLEILELDACSTEAESSAKEIAGEDSGIELRMTT</sequence>
<protein>
    <submittedName>
        <fullName evidence="13">Uncharacterized protein</fullName>
    </submittedName>
</protein>
<dbReference type="FunFam" id="1.10.10.10:FF:000322">
    <property type="entry name" value="Probable disease resistance protein At1g63360"/>
    <property type="match status" value="1"/>
</dbReference>
<evidence type="ECO:0000256" key="8">
    <source>
        <dbReference type="ARBA" id="ARBA00022741"/>
    </source>
</evidence>
<dbReference type="GO" id="GO:0009626">
    <property type="term" value="P:plant-type hypersensitive response"/>
    <property type="evidence" value="ECO:0007669"/>
    <property type="project" value="UniProtKB-KW"/>
</dbReference>
<dbReference type="AlphaFoldDB" id="A0A2Z7B667"/>
<dbReference type="Gene3D" id="1.10.10.10">
    <property type="entry name" value="Winged helix-like DNA-binding domain superfamily/Winged helix DNA-binding domain"/>
    <property type="match status" value="1"/>
</dbReference>
<evidence type="ECO:0000256" key="10">
    <source>
        <dbReference type="ARBA" id="ARBA00022840"/>
    </source>
</evidence>
<dbReference type="GO" id="GO:0051607">
    <property type="term" value="P:defense response to virus"/>
    <property type="evidence" value="ECO:0007669"/>
    <property type="project" value="UniProtKB-ARBA"/>
</dbReference>
<dbReference type="EMBL" id="KV010706">
    <property type="protein sequence ID" value="KZV27022.1"/>
    <property type="molecule type" value="Genomic_DNA"/>
</dbReference>
<keyword evidence="5" id="KW-0433">Leucine-rich repeat</keyword>
<dbReference type="GO" id="GO:0043531">
    <property type="term" value="F:ADP binding"/>
    <property type="evidence" value="ECO:0007669"/>
    <property type="project" value="InterPro"/>
</dbReference>
<dbReference type="GO" id="GO:0005524">
    <property type="term" value="F:ATP binding"/>
    <property type="evidence" value="ECO:0007669"/>
    <property type="project" value="UniProtKB-KW"/>
</dbReference>
<dbReference type="FunFam" id="3.40.50.300:FF:001091">
    <property type="entry name" value="Probable disease resistance protein At1g61300"/>
    <property type="match status" value="1"/>
</dbReference>
<keyword evidence="10" id="KW-0067">ATP-binding</keyword>
<dbReference type="PRINTS" id="PR00364">
    <property type="entry name" value="DISEASERSIST"/>
</dbReference>
<dbReference type="OrthoDB" id="878334at2759"/>
<dbReference type="Pfam" id="PF23559">
    <property type="entry name" value="WHD_DRP"/>
    <property type="match status" value="1"/>
</dbReference>
<dbReference type="GO" id="GO:0005737">
    <property type="term" value="C:cytoplasm"/>
    <property type="evidence" value="ECO:0007669"/>
    <property type="project" value="UniProtKB-SubCell"/>
</dbReference>
<evidence type="ECO:0000256" key="3">
    <source>
        <dbReference type="ARBA" id="ARBA00008894"/>
    </source>
</evidence>
<name>A0A2Z7B667_9LAMI</name>
<evidence type="ECO:0000313" key="13">
    <source>
        <dbReference type="EMBL" id="KZV27022.1"/>
    </source>
</evidence>
<dbReference type="SUPFAM" id="SSF52540">
    <property type="entry name" value="P-loop containing nucleoside triphosphate hydrolases"/>
    <property type="match status" value="1"/>
</dbReference>
<evidence type="ECO:0000259" key="12">
    <source>
        <dbReference type="Pfam" id="PF23559"/>
    </source>
</evidence>
<keyword evidence="4" id="KW-0963">Cytoplasm</keyword>
<accession>A0A2Z7B667</accession>
<dbReference type="PANTHER" id="PTHR23155">
    <property type="entry name" value="DISEASE RESISTANCE PROTEIN RP"/>
    <property type="match status" value="1"/>
</dbReference>
<dbReference type="InterPro" id="IPR042197">
    <property type="entry name" value="Apaf_helical"/>
</dbReference>
<comment type="function">
    <text evidence="1">Confers resistance to late blight (Phytophthora infestans) races carrying the avirulence gene Avr1. Resistance proteins guard the plant against pathogens that contain an appropriate avirulence protein via an indirect interaction with this avirulence protein. That triggers a defense system including the hypersensitive response, which restricts the pathogen growth.</text>
</comment>
<dbReference type="InterPro" id="IPR044974">
    <property type="entry name" value="Disease_R_plants"/>
</dbReference>
<dbReference type="Gene3D" id="3.40.50.300">
    <property type="entry name" value="P-loop containing nucleotide triphosphate hydrolases"/>
    <property type="match status" value="1"/>
</dbReference>